<organism evidence="3 4">
    <name type="scientific">Solibacillus silvestris (strain StLB046)</name>
    <name type="common">Bacillus silvestris</name>
    <dbReference type="NCBI Taxonomy" id="1002809"/>
    <lineage>
        <taxon>Bacteria</taxon>
        <taxon>Bacillati</taxon>
        <taxon>Bacillota</taxon>
        <taxon>Bacilli</taxon>
        <taxon>Bacillales</taxon>
        <taxon>Caryophanaceae</taxon>
        <taxon>Solibacillus</taxon>
    </lineage>
</organism>
<dbReference type="KEGG" id="siv:SSIL_3814"/>
<name>F2FAU3_SOLSS</name>
<evidence type="ECO:0000259" key="2">
    <source>
        <dbReference type="PROSITE" id="PS51898"/>
    </source>
</evidence>
<feature type="domain" description="Tyr recombinase" evidence="2">
    <location>
        <begin position="5"/>
        <end position="180"/>
    </location>
</feature>
<dbReference type="CDD" id="cd01192">
    <property type="entry name" value="INT_C_like_3"/>
    <property type="match status" value="1"/>
</dbReference>
<geneLocation type="plasmid" evidence="3 4">
    <name>pSSIL1</name>
</geneLocation>
<dbReference type="InterPro" id="IPR013762">
    <property type="entry name" value="Integrase-like_cat_sf"/>
</dbReference>
<dbReference type="InterPro" id="IPR011010">
    <property type="entry name" value="DNA_brk_join_enz"/>
</dbReference>
<proteinExistence type="predicted"/>
<accession>F2FAU3</accession>
<dbReference type="SUPFAM" id="SSF56349">
    <property type="entry name" value="DNA breaking-rejoining enzymes"/>
    <property type="match status" value="1"/>
</dbReference>
<evidence type="ECO:0000256" key="1">
    <source>
        <dbReference type="ARBA" id="ARBA00023172"/>
    </source>
</evidence>
<dbReference type="GO" id="GO:0003677">
    <property type="term" value="F:DNA binding"/>
    <property type="evidence" value="ECO:0007669"/>
    <property type="project" value="InterPro"/>
</dbReference>
<dbReference type="Pfam" id="PF00589">
    <property type="entry name" value="Phage_integrase"/>
    <property type="match status" value="1"/>
</dbReference>
<dbReference type="PATRIC" id="fig|1002809.3.peg.3863"/>
<dbReference type="AlphaFoldDB" id="F2FAU3"/>
<dbReference type="PANTHER" id="PTHR30349">
    <property type="entry name" value="PHAGE INTEGRASE-RELATED"/>
    <property type="match status" value="1"/>
</dbReference>
<dbReference type="PANTHER" id="PTHR30349:SF82">
    <property type="entry name" value="INTEGRASE_RECOMBINASE YOEC-RELATED"/>
    <property type="match status" value="1"/>
</dbReference>
<dbReference type="HOGENOM" id="CLU_027562_33_1_9"/>
<dbReference type="GO" id="GO:0006310">
    <property type="term" value="P:DNA recombination"/>
    <property type="evidence" value="ECO:0007669"/>
    <property type="project" value="UniProtKB-KW"/>
</dbReference>
<dbReference type="InterPro" id="IPR050090">
    <property type="entry name" value="Tyrosine_recombinase_XerCD"/>
</dbReference>
<reference evidence="3 4" key="1">
    <citation type="journal article" date="2012" name="J. Biosci. Bioeng.">
        <title>Complete genome sequence and characterization of the N-acylhomoserine lactone-degrading gene of the potato leaf-associated Solibacillus silvestris.</title>
        <authorList>
            <person name="Morohoshi T."/>
            <person name="Tominaga Y."/>
            <person name="Someya N."/>
            <person name="Ikeda T."/>
        </authorList>
    </citation>
    <scope>NUCLEOTIDE SEQUENCE [LARGE SCALE GENOMIC DNA]</scope>
    <source>
        <strain evidence="3 4">StLB046</strain>
        <plasmid evidence="4">pSSIL1</plasmid>
    </source>
</reference>
<dbReference type="GO" id="GO:0015074">
    <property type="term" value="P:DNA integration"/>
    <property type="evidence" value="ECO:0007669"/>
    <property type="project" value="InterPro"/>
</dbReference>
<keyword evidence="4" id="KW-1185">Reference proteome</keyword>
<dbReference type="Proteomes" id="UP000006691">
    <property type="component" value="Plasmid pSSIL1"/>
</dbReference>
<keyword evidence="3" id="KW-0614">Plasmid</keyword>
<dbReference type="EMBL" id="AP012158">
    <property type="protein sequence ID" value="BAK18237.1"/>
    <property type="molecule type" value="Genomic_DNA"/>
</dbReference>
<evidence type="ECO:0000313" key="3">
    <source>
        <dbReference type="EMBL" id="BAK18237.1"/>
    </source>
</evidence>
<dbReference type="Gene3D" id="1.10.443.10">
    <property type="entry name" value="Intergrase catalytic core"/>
    <property type="match status" value="1"/>
</dbReference>
<dbReference type="RefSeq" id="WP_014829536.1">
    <property type="nucleotide sequence ID" value="NC_018069.1"/>
</dbReference>
<keyword evidence="1" id="KW-0233">DNA recombination</keyword>
<evidence type="ECO:0000313" key="4">
    <source>
        <dbReference type="Proteomes" id="UP000006691"/>
    </source>
</evidence>
<gene>
    <name evidence="3" type="ORF">SSIL_3814</name>
</gene>
<protein>
    <submittedName>
        <fullName evidence="3">Integrase</fullName>
    </submittedName>
</protein>
<sequence length="184" mass="20957">MTKEKNVQPLRSAQEIEDMRWALSRYASARDLFLFNLGINTGLRVSDLVPLKVKDVKGKVHLVITEKKTGKPKRFMVPKAIREAIEGYIRGMQEEDYLFPSRKGNGPISTTQAYRALQKAAVAVGREDIGTHTMRKTFGYHHYKRNKDVATLQMLFNHSAPSITLKYIGITDDEIDKSLENFSL</sequence>
<dbReference type="InterPro" id="IPR002104">
    <property type="entry name" value="Integrase_catalytic"/>
</dbReference>
<dbReference type="PROSITE" id="PS51898">
    <property type="entry name" value="TYR_RECOMBINASE"/>
    <property type="match status" value="1"/>
</dbReference>